<dbReference type="EMBL" id="CP017599">
    <property type="protein sequence ID" value="AOX00928.1"/>
    <property type="molecule type" value="Genomic_DNA"/>
</dbReference>
<evidence type="ECO:0000313" key="8">
    <source>
        <dbReference type="EMBL" id="AOX00928.1"/>
    </source>
</evidence>
<evidence type="ECO:0000256" key="1">
    <source>
        <dbReference type="ARBA" id="ARBA00004141"/>
    </source>
</evidence>
<reference evidence="9" key="1">
    <citation type="submission" date="2016-10" db="EMBL/GenBank/DDBJ databases">
        <title>Comparative genomics uncovers the prolific and rare metabolic potential of the cyanobacterial genus Moorea.</title>
        <authorList>
            <person name="Leao T."/>
            <person name="Castelao G."/>
            <person name="Korobeynikov A."/>
            <person name="Monroe E.A."/>
            <person name="Podell S."/>
            <person name="Glukhov E."/>
            <person name="Allen E."/>
            <person name="Gerwick W.H."/>
            <person name="Gerwick L."/>
        </authorList>
    </citation>
    <scope>NUCLEOTIDE SEQUENCE [LARGE SCALE GENOMIC DNA]</scope>
    <source>
        <strain evidence="9">PAL-8-15-08-1</strain>
    </source>
</reference>
<evidence type="ECO:0000259" key="7">
    <source>
        <dbReference type="Pfam" id="PF05140"/>
    </source>
</evidence>
<dbReference type="GO" id="GO:0016020">
    <property type="term" value="C:membrane"/>
    <property type="evidence" value="ECO:0007669"/>
    <property type="project" value="UniProtKB-SubCell"/>
</dbReference>
<feature type="transmembrane region" description="Helical" evidence="6">
    <location>
        <begin position="545"/>
        <end position="567"/>
    </location>
</feature>
<evidence type="ECO:0000313" key="9">
    <source>
        <dbReference type="Proteomes" id="UP000177870"/>
    </source>
</evidence>
<evidence type="ECO:0000256" key="2">
    <source>
        <dbReference type="ARBA" id="ARBA00022692"/>
    </source>
</evidence>
<dbReference type="InterPro" id="IPR007816">
    <property type="entry name" value="ResB-like_domain"/>
</dbReference>
<feature type="transmembrane region" description="Helical" evidence="6">
    <location>
        <begin position="12"/>
        <end position="30"/>
    </location>
</feature>
<dbReference type="GO" id="GO:0017004">
    <property type="term" value="P:cytochrome complex assembly"/>
    <property type="evidence" value="ECO:0007669"/>
    <property type="project" value="UniProtKB-KW"/>
</dbReference>
<evidence type="ECO:0000256" key="6">
    <source>
        <dbReference type="SAM" id="Phobius"/>
    </source>
</evidence>
<keyword evidence="5 6" id="KW-0472">Membrane</keyword>
<sequence length="591" mass="65241">MLEHTLKFIGSIKLAVPLLSMIVAILIGATFYESQVGSTTVQQEIYKSPWFGALMFLLALNLAVSALYRYPWRGARKIGFALTHLGIIVIIAGSAAVIHLGVEGMLPLRTDMASSNQIRVEGELLEVMTPSSELQQADVLIKPDGSVIPKQIGKLSLLDYSDNTIKTVSFTEGATADNLAVDNPAVRLRLKSDRMGQTLERYLAVAPVAYSKVGIGPAELEIIQVDTVATGKGKSLLSPPQEQNLSPWGSIEVTSKERENTDTEIIDIKQALSSQAPDSSVKVVDFWPDFRLDSNNQPTTASQQLRNPAVQLEVSTPEGLERWFVFGKENFPPIRSVVSGEPLEGIEISYNIQPQQSQDYFRVIVTQSGQLFYAAHSSKGFKSGTLEVGKAVSPGWADFQITLDEYIPHGKINRQVIPVFDPTVKGVPALLVSTETGTQTWLPWGEPTTINEPTGEIFAAFSPKLLQLPFAIALEDFIVERNEGSDSVAMWTSKIRLEDRDHNVISHRNVWMNHPTWYQGWKIAQASWNPGDLKQSTLQIKREPAWVTALTWTGSGLVISGITIMFYGRGVAKKLRRQPQEVESCRLQVEG</sequence>
<comment type="subcellular location">
    <subcellularLocation>
        <location evidence="1">Membrane</location>
        <topology evidence="1">Multi-pass membrane protein</topology>
    </subcellularLocation>
</comment>
<protein>
    <submittedName>
        <fullName evidence="8">Cytochrome C biogenesis protein</fullName>
    </submittedName>
</protein>
<accession>A0A1D8TTG0</accession>
<dbReference type="Pfam" id="PF05140">
    <property type="entry name" value="ResB"/>
    <property type="match status" value="1"/>
</dbReference>
<evidence type="ECO:0000256" key="3">
    <source>
        <dbReference type="ARBA" id="ARBA00022748"/>
    </source>
</evidence>
<feature type="domain" description="ResB-like" evidence="7">
    <location>
        <begin position="464"/>
        <end position="539"/>
    </location>
</feature>
<feature type="transmembrane region" description="Helical" evidence="6">
    <location>
        <begin position="50"/>
        <end position="68"/>
    </location>
</feature>
<keyword evidence="3" id="KW-0201">Cytochrome c-type biogenesis</keyword>
<feature type="transmembrane region" description="Helical" evidence="6">
    <location>
        <begin position="80"/>
        <end position="102"/>
    </location>
</feature>
<evidence type="ECO:0000256" key="4">
    <source>
        <dbReference type="ARBA" id="ARBA00022989"/>
    </source>
</evidence>
<dbReference type="AlphaFoldDB" id="A0A1D8TTG0"/>
<proteinExistence type="predicted"/>
<organism evidence="8 9">
    <name type="scientific">Moorena producens PAL-8-15-08-1</name>
    <dbReference type="NCBI Taxonomy" id="1458985"/>
    <lineage>
        <taxon>Bacteria</taxon>
        <taxon>Bacillati</taxon>
        <taxon>Cyanobacteriota</taxon>
        <taxon>Cyanophyceae</taxon>
        <taxon>Coleofasciculales</taxon>
        <taxon>Coleofasciculaceae</taxon>
        <taxon>Moorena</taxon>
    </lineage>
</organism>
<dbReference type="KEGG" id="mpro:BJP34_17065"/>
<dbReference type="STRING" id="1458985.BJP34_17065"/>
<dbReference type="Proteomes" id="UP000177870">
    <property type="component" value="Chromosome"/>
</dbReference>
<name>A0A1D8TTG0_9CYAN</name>
<dbReference type="RefSeq" id="WP_070393379.1">
    <property type="nucleotide sequence ID" value="NZ_CP017599.1"/>
</dbReference>
<evidence type="ECO:0000256" key="5">
    <source>
        <dbReference type="ARBA" id="ARBA00023136"/>
    </source>
</evidence>
<keyword evidence="4 6" id="KW-1133">Transmembrane helix</keyword>
<keyword evidence="2 6" id="KW-0812">Transmembrane</keyword>
<dbReference type="OrthoDB" id="524291at2"/>
<gene>
    <name evidence="8" type="ORF">BJP34_17065</name>
</gene>